<name>A0A915HWP4_ROMCU</name>
<organism evidence="2 3">
    <name type="scientific">Romanomermis culicivorax</name>
    <name type="common">Nematode worm</name>
    <dbReference type="NCBI Taxonomy" id="13658"/>
    <lineage>
        <taxon>Eukaryota</taxon>
        <taxon>Metazoa</taxon>
        <taxon>Ecdysozoa</taxon>
        <taxon>Nematoda</taxon>
        <taxon>Enoplea</taxon>
        <taxon>Dorylaimia</taxon>
        <taxon>Mermithida</taxon>
        <taxon>Mermithoidea</taxon>
        <taxon>Mermithidae</taxon>
        <taxon>Romanomermis</taxon>
    </lineage>
</organism>
<evidence type="ECO:0000313" key="3">
    <source>
        <dbReference type="WBParaSite" id="nRc.2.0.1.t05843-RA"/>
    </source>
</evidence>
<keyword evidence="2" id="KW-1185">Reference proteome</keyword>
<feature type="region of interest" description="Disordered" evidence="1">
    <location>
        <begin position="1"/>
        <end position="23"/>
    </location>
</feature>
<feature type="compositionally biased region" description="Polar residues" evidence="1">
    <location>
        <begin position="1"/>
        <end position="11"/>
    </location>
</feature>
<dbReference type="AlphaFoldDB" id="A0A915HWP4"/>
<protein>
    <submittedName>
        <fullName evidence="3">Uncharacterized protein</fullName>
    </submittedName>
</protein>
<dbReference type="Proteomes" id="UP000887565">
    <property type="component" value="Unplaced"/>
</dbReference>
<proteinExistence type="predicted"/>
<evidence type="ECO:0000256" key="1">
    <source>
        <dbReference type="SAM" id="MobiDB-lite"/>
    </source>
</evidence>
<reference evidence="3" key="1">
    <citation type="submission" date="2022-11" db="UniProtKB">
        <authorList>
            <consortium name="WormBaseParasite"/>
        </authorList>
    </citation>
    <scope>IDENTIFICATION</scope>
</reference>
<evidence type="ECO:0000313" key="2">
    <source>
        <dbReference type="Proteomes" id="UP000887565"/>
    </source>
</evidence>
<sequence>MNDRCSLSGNSPDGDHQNAGDSCQPDLERRLLAIRQQFQQQQADLILQYQQKYAQLTLQHVQASQQLVEEFLHNNNNQETPTSSQHFLAVAASSCSAAGGKTISDTTKEKLKEMIYNKHHHKQQQQGSHFAPQFQPYPAQWSPENELRKATSEPNLKIKGVQALRLKLMEKQQRELQETLVAGGGITRGKTPTFYRPNFIAFATK</sequence>
<accession>A0A915HWP4</accession>
<dbReference type="WBParaSite" id="nRc.2.0.1.t05843-RA">
    <property type="protein sequence ID" value="nRc.2.0.1.t05843-RA"/>
    <property type="gene ID" value="nRc.2.0.1.g05843"/>
</dbReference>